<dbReference type="EMBL" id="JALGBI010000001">
    <property type="protein sequence ID" value="MCJ0763492.1"/>
    <property type="molecule type" value="Genomic_DNA"/>
</dbReference>
<accession>A0A9X2APG8</accession>
<evidence type="ECO:0000313" key="1">
    <source>
        <dbReference type="EMBL" id="MCJ0763492.1"/>
    </source>
</evidence>
<organism evidence="1 2">
    <name type="scientific">Variovorax terrae</name>
    <dbReference type="NCBI Taxonomy" id="2923278"/>
    <lineage>
        <taxon>Bacteria</taxon>
        <taxon>Pseudomonadati</taxon>
        <taxon>Pseudomonadota</taxon>
        <taxon>Betaproteobacteria</taxon>
        <taxon>Burkholderiales</taxon>
        <taxon>Comamonadaceae</taxon>
        <taxon>Variovorax</taxon>
    </lineage>
</organism>
<dbReference type="RefSeq" id="WP_243306082.1">
    <property type="nucleotide sequence ID" value="NZ_JALGBI010000001.1"/>
</dbReference>
<evidence type="ECO:0000313" key="2">
    <source>
        <dbReference type="Proteomes" id="UP001139447"/>
    </source>
</evidence>
<keyword evidence="2" id="KW-1185">Reference proteome</keyword>
<name>A0A9X2APG8_9BURK</name>
<proteinExistence type="predicted"/>
<protein>
    <submittedName>
        <fullName evidence="1">Uncharacterized protein</fullName>
    </submittedName>
</protein>
<dbReference type="AlphaFoldDB" id="A0A9X2APG8"/>
<gene>
    <name evidence="1" type="ORF">MMF98_09745</name>
</gene>
<sequence>MAGKTVPQGVTMLRWCAHVGRRAIRGLSRWVAFAPTAPLGDLPAAAAAVREPPPSGGGLAYRLKAWPELPPSLQTAEVYRVLSFMSLRPVRLSWMVSSSRLSAEAARQLMGVLDATHSVEVIDLSRFTESR</sequence>
<reference evidence="1" key="1">
    <citation type="submission" date="2022-03" db="EMBL/GenBank/DDBJ databases">
        <authorList>
            <person name="Woo C.Y."/>
        </authorList>
    </citation>
    <scope>NUCLEOTIDE SEQUENCE</scope>
    <source>
        <strain evidence="1">CYS-02</strain>
    </source>
</reference>
<comment type="caution">
    <text evidence="1">The sequence shown here is derived from an EMBL/GenBank/DDBJ whole genome shotgun (WGS) entry which is preliminary data.</text>
</comment>
<dbReference type="Proteomes" id="UP001139447">
    <property type="component" value="Unassembled WGS sequence"/>
</dbReference>